<evidence type="ECO:0000256" key="7">
    <source>
        <dbReference type="ARBA" id="ARBA00023242"/>
    </source>
</evidence>
<dbReference type="InterPro" id="IPR003196">
    <property type="entry name" value="TFIIF_beta"/>
</dbReference>
<feature type="domain" description="TFIIF beta subunit N-terminal" evidence="12">
    <location>
        <begin position="27"/>
        <end position="102"/>
    </location>
</feature>
<dbReference type="EMBL" id="KE651167">
    <property type="protein sequence ID" value="EEB09632.1"/>
    <property type="molecule type" value="Genomic_DNA"/>
</dbReference>
<dbReference type="GO" id="GO:0005674">
    <property type="term" value="C:transcription factor TFIIF complex"/>
    <property type="evidence" value="ECO:0000318"/>
    <property type="project" value="GO_Central"/>
</dbReference>
<feature type="domain" description="TFIIF beta subunit HTH" evidence="11">
    <location>
        <begin position="186"/>
        <end position="250"/>
    </location>
</feature>
<dbReference type="SUPFAM" id="SSF46785">
    <property type="entry name" value="Winged helix' DNA-binding domain"/>
    <property type="match status" value="1"/>
</dbReference>
<feature type="region of interest" description="Disordered" evidence="10">
    <location>
        <begin position="264"/>
        <end position="298"/>
    </location>
</feature>
<dbReference type="InterPro" id="IPR011039">
    <property type="entry name" value="TFIIF_interaction"/>
</dbReference>
<dbReference type="InterPro" id="IPR036388">
    <property type="entry name" value="WH-like_DNA-bd_sf"/>
</dbReference>
<gene>
    <name evidence="14" type="primary">tfg2</name>
    <name evidence="13" type="ORF">SJAG_04852</name>
</gene>
<dbReference type="SUPFAM" id="SSF50916">
    <property type="entry name" value="Rap30/74 interaction domains"/>
    <property type="match status" value="1"/>
</dbReference>
<proteinExistence type="inferred from homology"/>
<dbReference type="InterPro" id="IPR040504">
    <property type="entry name" value="TFIIF_beta_N"/>
</dbReference>
<evidence type="ECO:0000256" key="8">
    <source>
        <dbReference type="ARBA" id="ARBA00081473"/>
    </source>
</evidence>
<dbReference type="Pfam" id="PF17683">
    <property type="entry name" value="TFIIF_beta_N"/>
    <property type="match status" value="1"/>
</dbReference>
<evidence type="ECO:0000256" key="5">
    <source>
        <dbReference type="ARBA" id="ARBA00023125"/>
    </source>
</evidence>
<feature type="compositionally biased region" description="Acidic residues" evidence="10">
    <location>
        <begin position="285"/>
        <end position="298"/>
    </location>
</feature>
<evidence type="ECO:0000256" key="2">
    <source>
        <dbReference type="ARBA" id="ARBA00009543"/>
    </source>
</evidence>
<feature type="compositionally biased region" description="Low complexity" evidence="10">
    <location>
        <begin position="264"/>
        <end position="277"/>
    </location>
</feature>
<evidence type="ECO:0000256" key="1">
    <source>
        <dbReference type="ARBA" id="ARBA00004123"/>
    </source>
</evidence>
<dbReference type="GO" id="GO:0006367">
    <property type="term" value="P:transcription initiation at RNA polymerase II promoter"/>
    <property type="evidence" value="ECO:0000318"/>
    <property type="project" value="GO_Central"/>
</dbReference>
<dbReference type="GO" id="GO:0016251">
    <property type="term" value="F:RNA polymerase II general transcription initiation factor activity"/>
    <property type="evidence" value="ECO:0007669"/>
    <property type="project" value="EnsemblFungi"/>
</dbReference>
<keyword evidence="15" id="KW-1185">Reference proteome</keyword>
<protein>
    <recommendedName>
        <fullName evidence="3">Transcription initiation factor IIF subunit beta</fullName>
    </recommendedName>
    <alternativeName>
        <fullName evidence="9">TFIIF medium subunit</fullName>
    </alternativeName>
    <alternativeName>
        <fullName evidence="8">TFIIF-beta</fullName>
    </alternativeName>
</protein>
<dbReference type="OMA" id="PIADNCY"/>
<keyword evidence="6" id="KW-0804">Transcription</keyword>
<dbReference type="STRING" id="402676.B6K7X8"/>
<reference evidence="13 15" key="1">
    <citation type="journal article" date="2011" name="Science">
        <title>Comparative functional genomics of the fission yeasts.</title>
        <authorList>
            <person name="Rhind N."/>
            <person name="Chen Z."/>
            <person name="Yassour M."/>
            <person name="Thompson D.A."/>
            <person name="Haas B.J."/>
            <person name="Habib N."/>
            <person name="Wapinski I."/>
            <person name="Roy S."/>
            <person name="Lin M.F."/>
            <person name="Heiman D.I."/>
            <person name="Young S.K."/>
            <person name="Furuya K."/>
            <person name="Guo Y."/>
            <person name="Pidoux A."/>
            <person name="Chen H.M."/>
            <person name="Robbertse B."/>
            <person name="Goldberg J.M."/>
            <person name="Aoki K."/>
            <person name="Bayne E.H."/>
            <person name="Berlin A.M."/>
            <person name="Desjardins C.A."/>
            <person name="Dobbs E."/>
            <person name="Dukaj L."/>
            <person name="Fan L."/>
            <person name="FitzGerald M.G."/>
            <person name="French C."/>
            <person name="Gujja S."/>
            <person name="Hansen K."/>
            <person name="Keifenheim D."/>
            <person name="Levin J.Z."/>
            <person name="Mosher R.A."/>
            <person name="Mueller C.A."/>
            <person name="Pfiffner J."/>
            <person name="Priest M."/>
            <person name="Russ C."/>
            <person name="Smialowska A."/>
            <person name="Swoboda P."/>
            <person name="Sykes S.M."/>
            <person name="Vaughn M."/>
            <person name="Vengrova S."/>
            <person name="Yoder R."/>
            <person name="Zeng Q."/>
            <person name="Allshire R."/>
            <person name="Baulcombe D."/>
            <person name="Birren B.W."/>
            <person name="Brown W."/>
            <person name="Ekwall K."/>
            <person name="Kellis M."/>
            <person name="Leatherwood J."/>
            <person name="Levin H."/>
            <person name="Margalit H."/>
            <person name="Martienssen R."/>
            <person name="Nieduszynski C.A."/>
            <person name="Spatafora J.W."/>
            <person name="Friedman N."/>
            <person name="Dalgaard J.Z."/>
            <person name="Baumann P."/>
            <person name="Niki H."/>
            <person name="Regev A."/>
            <person name="Nusbaum C."/>
        </authorList>
    </citation>
    <scope>NUCLEOTIDE SEQUENCE [LARGE SCALE GENOMIC DNA]</scope>
    <source>
        <strain evidence="15">yFS275 / FY16936</strain>
    </source>
</reference>
<dbReference type="FunFam" id="1.10.10.10:FF:000035">
    <property type="entry name" value="General transcription factor IIF subunit 2"/>
    <property type="match status" value="1"/>
</dbReference>
<dbReference type="HOGENOM" id="CLU_047858_0_0_1"/>
<sequence>MQPMVKAEEEDKYEDETGDLDTSGIASRVWLVKLPKFLLDKWNSIPPDHAADLGCVRVMNDEIQLLLRDSAENMDVPKEYNLKVMNKYVRNSYVFREFEQPSGSKQTALVGTVAHECNVSPVINDDYRRVMHKRALAASAPRRRVQMIDDRGGSLLAPGTLGARSRSTTSFIRNVKPRTGEVLKNARIPRNELLDILFKCFEDYEYWTLKGLREYVKQPEVYLKEVLDSIAVLNKRGPYALKYSLKPEYKGTMNVAAMELKSQQNAMNAASSSQQGATSPKNYDDDKDDDNVEMLDVI</sequence>
<comment type="similarity">
    <text evidence="2">Belongs to the TFIIF beta subunit family.</text>
</comment>
<evidence type="ECO:0000313" key="15">
    <source>
        <dbReference type="Proteomes" id="UP000001744"/>
    </source>
</evidence>
<dbReference type="Gene3D" id="1.10.10.10">
    <property type="entry name" value="Winged helix-like DNA-binding domain superfamily/Winged helix DNA-binding domain"/>
    <property type="match status" value="1"/>
</dbReference>
<dbReference type="AlphaFoldDB" id="B6K7X8"/>
<dbReference type="InterPro" id="IPR040450">
    <property type="entry name" value="TFIIF_beta_HTH"/>
</dbReference>
<accession>B6K7X8</accession>
<evidence type="ECO:0000313" key="14">
    <source>
        <dbReference type="JaponicusDB" id="SJAG_04852"/>
    </source>
</evidence>
<keyword evidence="5" id="KW-0238">DNA-binding</keyword>
<dbReference type="VEuPathDB" id="FungiDB:SJAG_04852"/>
<dbReference type="PANTHER" id="PTHR10445:SF0">
    <property type="entry name" value="GENERAL TRANSCRIPTION FACTOR IIF SUBUNIT 2"/>
    <property type="match status" value="1"/>
</dbReference>
<comment type="subcellular location">
    <subcellularLocation>
        <location evidence="1">Nucleus</location>
    </subcellularLocation>
</comment>
<evidence type="ECO:0000256" key="3">
    <source>
        <dbReference type="ARBA" id="ARBA00021453"/>
    </source>
</evidence>
<dbReference type="JaponicusDB" id="SJAG_04852">
    <property type="gene designation" value="tfg2"/>
</dbReference>
<dbReference type="eggNOG" id="KOG2905">
    <property type="taxonomic scope" value="Eukaryota"/>
</dbReference>
<dbReference type="InterPro" id="IPR036390">
    <property type="entry name" value="WH_DNA-bd_sf"/>
</dbReference>
<evidence type="ECO:0000256" key="9">
    <source>
        <dbReference type="ARBA" id="ARBA00081863"/>
    </source>
</evidence>
<dbReference type="CDD" id="cd07980">
    <property type="entry name" value="TFIIF_beta"/>
    <property type="match status" value="1"/>
</dbReference>
<keyword evidence="7" id="KW-0539">Nucleus</keyword>
<dbReference type="Pfam" id="PF02270">
    <property type="entry name" value="TFIIF_beta"/>
    <property type="match status" value="1"/>
</dbReference>
<evidence type="ECO:0000259" key="12">
    <source>
        <dbReference type="Pfam" id="PF17683"/>
    </source>
</evidence>
<evidence type="ECO:0000256" key="4">
    <source>
        <dbReference type="ARBA" id="ARBA00023015"/>
    </source>
</evidence>
<dbReference type="GO" id="GO:0003677">
    <property type="term" value="F:DNA binding"/>
    <property type="evidence" value="ECO:0007669"/>
    <property type="project" value="UniProtKB-KW"/>
</dbReference>
<dbReference type="GeneID" id="7050774"/>
<evidence type="ECO:0000256" key="10">
    <source>
        <dbReference type="SAM" id="MobiDB-lite"/>
    </source>
</evidence>
<evidence type="ECO:0000259" key="11">
    <source>
        <dbReference type="Pfam" id="PF02270"/>
    </source>
</evidence>
<evidence type="ECO:0000313" key="13">
    <source>
        <dbReference type="EMBL" id="EEB09632.1"/>
    </source>
</evidence>
<organism evidence="13 15">
    <name type="scientific">Schizosaccharomyces japonicus (strain yFS275 / FY16936)</name>
    <name type="common">Fission yeast</name>
    <dbReference type="NCBI Taxonomy" id="402676"/>
    <lineage>
        <taxon>Eukaryota</taxon>
        <taxon>Fungi</taxon>
        <taxon>Dikarya</taxon>
        <taxon>Ascomycota</taxon>
        <taxon>Taphrinomycotina</taxon>
        <taxon>Schizosaccharomycetes</taxon>
        <taxon>Schizosaccharomycetales</taxon>
        <taxon>Schizosaccharomycetaceae</taxon>
        <taxon>Schizosaccharomyces</taxon>
    </lineage>
</organism>
<dbReference type="RefSeq" id="XP_002175925.1">
    <property type="nucleotide sequence ID" value="XM_002175889.2"/>
</dbReference>
<keyword evidence="4" id="KW-0805">Transcription regulation</keyword>
<evidence type="ECO:0000256" key="6">
    <source>
        <dbReference type="ARBA" id="ARBA00023163"/>
    </source>
</evidence>
<name>B6K7X8_SCHJY</name>
<dbReference type="Proteomes" id="UP000001744">
    <property type="component" value="Unassembled WGS sequence"/>
</dbReference>
<dbReference type="PANTHER" id="PTHR10445">
    <property type="entry name" value="GENERAL TRANSCRIPTION FACTOR IIF SUBUNIT 2"/>
    <property type="match status" value="1"/>
</dbReference>